<feature type="non-terminal residue" evidence="3">
    <location>
        <position position="429"/>
    </location>
</feature>
<dbReference type="InterPro" id="IPR003593">
    <property type="entry name" value="AAA+_ATPase"/>
</dbReference>
<proteinExistence type="predicted"/>
<evidence type="ECO:0000256" key="1">
    <source>
        <dbReference type="SAM" id="MobiDB-lite"/>
    </source>
</evidence>
<dbReference type="InterPro" id="IPR052026">
    <property type="entry name" value="ExeA_AAA_ATPase_DNA-bind"/>
</dbReference>
<feature type="non-terminal residue" evidence="3">
    <location>
        <position position="1"/>
    </location>
</feature>
<dbReference type="GO" id="GO:0016887">
    <property type="term" value="F:ATP hydrolysis activity"/>
    <property type="evidence" value="ECO:0007669"/>
    <property type="project" value="InterPro"/>
</dbReference>
<dbReference type="InterPro" id="IPR027417">
    <property type="entry name" value="P-loop_NTPase"/>
</dbReference>
<dbReference type="Proteomes" id="UP000484255">
    <property type="component" value="Unassembled WGS sequence"/>
</dbReference>
<dbReference type="PANTHER" id="PTHR35894">
    <property type="entry name" value="GENERAL SECRETION PATHWAY PROTEIN A-RELATED"/>
    <property type="match status" value="1"/>
</dbReference>
<evidence type="ECO:0000259" key="2">
    <source>
        <dbReference type="SMART" id="SM00382"/>
    </source>
</evidence>
<dbReference type="InterPro" id="IPR049945">
    <property type="entry name" value="AAA_22"/>
</dbReference>
<dbReference type="CDD" id="cd00009">
    <property type="entry name" value="AAA"/>
    <property type="match status" value="1"/>
</dbReference>
<dbReference type="PANTHER" id="PTHR35894:SF1">
    <property type="entry name" value="PHOSPHORIBULOKINASE _ URIDINE KINASE FAMILY"/>
    <property type="match status" value="1"/>
</dbReference>
<keyword evidence="4" id="KW-1185">Reference proteome</keyword>
<dbReference type="RefSeq" id="WP_163460111.1">
    <property type="nucleotide sequence ID" value="NZ_JAAGOH010000084.1"/>
</dbReference>
<name>A0A7C9TMN0_9BURK</name>
<protein>
    <submittedName>
        <fullName evidence="3">AAA family ATPase</fullName>
    </submittedName>
</protein>
<dbReference type="SMART" id="SM00382">
    <property type="entry name" value="AAA"/>
    <property type="match status" value="1"/>
</dbReference>
<evidence type="ECO:0000313" key="4">
    <source>
        <dbReference type="Proteomes" id="UP000484255"/>
    </source>
</evidence>
<sequence>HPSDAGPAAAPRPAPATGKVPPAAAPAAALAGPPYLAAFGLREAPFSIAPDPRRLYLGPAHAEALAHLLHALQGSGGVVVLTGEVGAGKTTLGRAFLSQVPPGTPLACIFNPPATELELLATVVQEFGLPLPEALAGPLARRQLQDRLHHHLLACHAQGRQALLLIDEAQRLPAEVLEALRLLTNLETDERKLLQIVLIGQPELRAQLALPGLRQLDQRVVARCHLPALTPQELPAYLATRWQTAGGSAPPPFEPSALDELQRRSGGVPRRLNLLCDRALLGCWAQGRRRVDRATVRQAAREVLNPLAPTSPAAAQAWGGRGAGLLVGGLGALGLGAVLALLASRALPEAERAAGPASAASPGAAASVAAAPVQDRVPIPVPAAPPSLADWAAPTTQATLQVLDRQAWVDLLTAWGAPADTPRLRPQAG</sequence>
<dbReference type="Pfam" id="PF13401">
    <property type="entry name" value="AAA_22"/>
    <property type="match status" value="1"/>
</dbReference>
<reference evidence="3 4" key="1">
    <citation type="submission" date="2020-02" db="EMBL/GenBank/DDBJ databases">
        <title>Ideonella bacterium strain TBM-1.</title>
        <authorList>
            <person name="Chen W.-M."/>
        </authorList>
    </citation>
    <scope>NUCLEOTIDE SEQUENCE [LARGE SCALE GENOMIC DNA]</scope>
    <source>
        <strain evidence="3 4">TBM-1</strain>
    </source>
</reference>
<dbReference type="EMBL" id="JAAGOH010000084">
    <property type="protein sequence ID" value="NDY94098.1"/>
    <property type="molecule type" value="Genomic_DNA"/>
</dbReference>
<organism evidence="3 4">
    <name type="scientific">Ideonella livida</name>
    <dbReference type="NCBI Taxonomy" id="2707176"/>
    <lineage>
        <taxon>Bacteria</taxon>
        <taxon>Pseudomonadati</taxon>
        <taxon>Pseudomonadota</taxon>
        <taxon>Betaproteobacteria</taxon>
        <taxon>Burkholderiales</taxon>
        <taxon>Sphaerotilaceae</taxon>
        <taxon>Ideonella</taxon>
    </lineage>
</organism>
<feature type="region of interest" description="Disordered" evidence="1">
    <location>
        <begin position="1"/>
        <end position="22"/>
    </location>
</feature>
<dbReference type="SUPFAM" id="SSF52540">
    <property type="entry name" value="P-loop containing nucleoside triphosphate hydrolases"/>
    <property type="match status" value="1"/>
</dbReference>
<dbReference type="AlphaFoldDB" id="A0A7C9TMN0"/>
<feature type="domain" description="AAA+ ATPase" evidence="2">
    <location>
        <begin position="75"/>
        <end position="222"/>
    </location>
</feature>
<evidence type="ECO:0000313" key="3">
    <source>
        <dbReference type="EMBL" id="NDY94098.1"/>
    </source>
</evidence>
<gene>
    <name evidence="3" type="ORF">G3A44_23180</name>
</gene>
<dbReference type="Gene3D" id="3.40.50.300">
    <property type="entry name" value="P-loop containing nucleotide triphosphate hydrolases"/>
    <property type="match status" value="1"/>
</dbReference>
<accession>A0A7C9TMN0</accession>
<comment type="caution">
    <text evidence="3">The sequence shown here is derived from an EMBL/GenBank/DDBJ whole genome shotgun (WGS) entry which is preliminary data.</text>
</comment>